<feature type="region of interest" description="Disordered" evidence="4">
    <location>
        <begin position="136"/>
        <end position="226"/>
    </location>
</feature>
<dbReference type="Proteomes" id="UP001498398">
    <property type="component" value="Unassembled WGS sequence"/>
</dbReference>
<accession>A0ABR1JW24</accession>
<feature type="DNA-binding region" description="HMG box" evidence="3">
    <location>
        <begin position="69"/>
        <end position="139"/>
    </location>
</feature>
<keyword evidence="3" id="KW-0539">Nucleus</keyword>
<dbReference type="SMART" id="SM00398">
    <property type="entry name" value="HMG"/>
    <property type="match status" value="1"/>
</dbReference>
<dbReference type="CDD" id="cd01389">
    <property type="entry name" value="HMG-box_ROX1-like"/>
    <property type="match status" value="1"/>
</dbReference>
<keyword evidence="7" id="KW-1185">Reference proteome</keyword>
<dbReference type="PROSITE" id="PS50118">
    <property type="entry name" value="HMG_BOX_2"/>
    <property type="match status" value="1"/>
</dbReference>
<protein>
    <recommendedName>
        <fullName evidence="5">HMG box domain-containing protein</fullName>
    </recommendedName>
</protein>
<evidence type="ECO:0000259" key="5">
    <source>
        <dbReference type="PROSITE" id="PS50118"/>
    </source>
</evidence>
<dbReference type="PANTHER" id="PTHR10270:SF161">
    <property type="entry name" value="SEX-DETERMINING REGION Y PROTEIN"/>
    <property type="match status" value="1"/>
</dbReference>
<evidence type="ECO:0000256" key="1">
    <source>
        <dbReference type="ARBA" id="ARBA00023125"/>
    </source>
</evidence>
<dbReference type="SUPFAM" id="SSF47095">
    <property type="entry name" value="HMG-box"/>
    <property type="match status" value="1"/>
</dbReference>
<evidence type="ECO:0000256" key="3">
    <source>
        <dbReference type="PROSITE-ProRule" id="PRU00267"/>
    </source>
</evidence>
<dbReference type="PANTHER" id="PTHR10270">
    <property type="entry name" value="SOX TRANSCRIPTION FACTOR"/>
    <property type="match status" value="1"/>
</dbReference>
<organism evidence="6 7">
    <name type="scientific">Marasmiellus scandens</name>
    <dbReference type="NCBI Taxonomy" id="2682957"/>
    <lineage>
        <taxon>Eukaryota</taxon>
        <taxon>Fungi</taxon>
        <taxon>Dikarya</taxon>
        <taxon>Basidiomycota</taxon>
        <taxon>Agaricomycotina</taxon>
        <taxon>Agaricomycetes</taxon>
        <taxon>Agaricomycetidae</taxon>
        <taxon>Agaricales</taxon>
        <taxon>Marasmiineae</taxon>
        <taxon>Omphalotaceae</taxon>
        <taxon>Marasmiellus</taxon>
    </lineage>
</organism>
<dbReference type="InterPro" id="IPR036910">
    <property type="entry name" value="HMG_box_dom_sf"/>
</dbReference>
<reference evidence="6 7" key="1">
    <citation type="submission" date="2024-01" db="EMBL/GenBank/DDBJ databases">
        <title>A draft genome for the cacao thread blight pathogen Marasmiellus scandens.</title>
        <authorList>
            <person name="Baruah I.K."/>
            <person name="Leung J."/>
            <person name="Bukari Y."/>
            <person name="Amoako-Attah I."/>
            <person name="Meinhardt L.W."/>
            <person name="Bailey B.A."/>
            <person name="Cohen S.P."/>
        </authorList>
    </citation>
    <scope>NUCLEOTIDE SEQUENCE [LARGE SCALE GENOMIC DNA]</scope>
    <source>
        <strain evidence="6 7">GH-19</strain>
    </source>
</reference>
<dbReference type="Pfam" id="PF00505">
    <property type="entry name" value="HMG_box"/>
    <property type="match status" value="1"/>
</dbReference>
<keyword evidence="1 3" id="KW-0238">DNA-binding</keyword>
<dbReference type="InterPro" id="IPR050140">
    <property type="entry name" value="SRY-related_HMG-box_TF-like"/>
</dbReference>
<keyword evidence="2" id="KW-0804">Transcription</keyword>
<dbReference type="EMBL" id="JBANRG010000003">
    <property type="protein sequence ID" value="KAK7468556.1"/>
    <property type="molecule type" value="Genomic_DNA"/>
</dbReference>
<name>A0ABR1JW24_9AGAR</name>
<evidence type="ECO:0000256" key="2">
    <source>
        <dbReference type="ARBA" id="ARBA00023163"/>
    </source>
</evidence>
<dbReference type="Gene3D" id="1.10.30.10">
    <property type="entry name" value="High mobility group box domain"/>
    <property type="match status" value="1"/>
</dbReference>
<comment type="caution">
    <text evidence="6">The sequence shown here is derived from an EMBL/GenBank/DDBJ whole genome shotgun (WGS) entry which is preliminary data.</text>
</comment>
<feature type="region of interest" description="Disordered" evidence="4">
    <location>
        <begin position="268"/>
        <end position="297"/>
    </location>
</feature>
<proteinExistence type="predicted"/>
<evidence type="ECO:0000313" key="7">
    <source>
        <dbReference type="Proteomes" id="UP001498398"/>
    </source>
</evidence>
<dbReference type="InterPro" id="IPR009071">
    <property type="entry name" value="HMG_box_dom"/>
</dbReference>
<evidence type="ECO:0000313" key="6">
    <source>
        <dbReference type="EMBL" id="KAK7468556.1"/>
    </source>
</evidence>
<feature type="domain" description="HMG box" evidence="5">
    <location>
        <begin position="69"/>
        <end position="139"/>
    </location>
</feature>
<sequence length="414" mass="46028">MPIYTNVSESNFRQEFGHHDANVGITQEIIEHTSSTIVDDIASALSKDLPLNRITYRPSTNSHSRVNKIPRPPNAFIHFKSRFLQQKKREKDPIVKNQAEFSRYAGSVWTALPEEEKERWKAEALVIKSQHAEQNPGYRYLPTSKKAKTTSTSRSSKVAKPGAGKATKRRHRSGTRTDSTSALLNPAPIKVEPQTPEFTYQPLPPAPSLDHGLRLPDSPQADSSDTSQLDYYLDYQKYINESFVSTEAIPHQDLSAAVEVKPPVRNAVSKHADSNPSISQKQETNDDAQKNLGGSPVPHSYLHIEPQFGFRPEIQHRGLKPMSQNPTLGGGFACQEESVTEVPSAFHQNALSSIDSALYPTMHHGLNYCYDLDFVGGAFNSNQMSADTIDMGLGNFSFFDNVFDPRFDAQSTGV</sequence>
<evidence type="ECO:0000256" key="4">
    <source>
        <dbReference type="SAM" id="MobiDB-lite"/>
    </source>
</evidence>
<gene>
    <name evidence="6" type="ORF">VKT23_003061</name>
</gene>
<feature type="compositionally biased region" description="Low complexity" evidence="4">
    <location>
        <begin position="149"/>
        <end position="160"/>
    </location>
</feature>